<evidence type="ECO:0000313" key="3">
    <source>
        <dbReference type="Proteomes" id="UP001303115"/>
    </source>
</evidence>
<keyword evidence="3" id="KW-1185">Reference proteome</keyword>
<organism evidence="2 3">
    <name type="scientific">Parachaetomium inaequale</name>
    <dbReference type="NCBI Taxonomy" id="2588326"/>
    <lineage>
        <taxon>Eukaryota</taxon>
        <taxon>Fungi</taxon>
        <taxon>Dikarya</taxon>
        <taxon>Ascomycota</taxon>
        <taxon>Pezizomycotina</taxon>
        <taxon>Sordariomycetes</taxon>
        <taxon>Sordariomycetidae</taxon>
        <taxon>Sordariales</taxon>
        <taxon>Chaetomiaceae</taxon>
        <taxon>Parachaetomium</taxon>
    </lineage>
</organism>
<accession>A0AAN6P7M2</accession>
<gene>
    <name evidence="2" type="ORF">C8A01DRAFT_40309</name>
</gene>
<sequence length="74" mass="7582">MQLISFIALTFAVLVAASAIPAELQERVCVSGLSRCNKRASAVVGKQCCAGLYCCGVIGANNACQTSNTCGEPV</sequence>
<evidence type="ECO:0000313" key="2">
    <source>
        <dbReference type="EMBL" id="KAK4033243.1"/>
    </source>
</evidence>
<feature type="chain" id="PRO_5042811316" evidence="1">
    <location>
        <begin position="18"/>
        <end position="74"/>
    </location>
</feature>
<reference evidence="3" key="1">
    <citation type="journal article" date="2023" name="Mol. Phylogenet. Evol.">
        <title>Genome-scale phylogeny and comparative genomics of the fungal order Sordariales.</title>
        <authorList>
            <person name="Hensen N."/>
            <person name="Bonometti L."/>
            <person name="Westerberg I."/>
            <person name="Brannstrom I.O."/>
            <person name="Guillou S."/>
            <person name="Cros-Aarteil S."/>
            <person name="Calhoun S."/>
            <person name="Haridas S."/>
            <person name="Kuo A."/>
            <person name="Mondo S."/>
            <person name="Pangilinan J."/>
            <person name="Riley R."/>
            <person name="LaButti K."/>
            <person name="Andreopoulos B."/>
            <person name="Lipzen A."/>
            <person name="Chen C."/>
            <person name="Yan M."/>
            <person name="Daum C."/>
            <person name="Ng V."/>
            <person name="Clum A."/>
            <person name="Steindorff A."/>
            <person name="Ohm R.A."/>
            <person name="Martin F."/>
            <person name="Silar P."/>
            <person name="Natvig D.O."/>
            <person name="Lalanne C."/>
            <person name="Gautier V."/>
            <person name="Ament-Velasquez S.L."/>
            <person name="Kruys A."/>
            <person name="Hutchinson M.I."/>
            <person name="Powell A.J."/>
            <person name="Barry K."/>
            <person name="Miller A.N."/>
            <person name="Grigoriev I.V."/>
            <person name="Debuchy R."/>
            <person name="Gladieux P."/>
            <person name="Hiltunen Thoren M."/>
            <person name="Johannesson H."/>
        </authorList>
    </citation>
    <scope>NUCLEOTIDE SEQUENCE [LARGE SCALE GENOMIC DNA]</scope>
    <source>
        <strain evidence="3">CBS 284.82</strain>
    </source>
</reference>
<dbReference type="Proteomes" id="UP001303115">
    <property type="component" value="Unassembled WGS sequence"/>
</dbReference>
<comment type="caution">
    <text evidence="2">The sequence shown here is derived from an EMBL/GenBank/DDBJ whole genome shotgun (WGS) entry which is preliminary data.</text>
</comment>
<protein>
    <submittedName>
        <fullName evidence="2">Uncharacterized protein</fullName>
    </submittedName>
</protein>
<dbReference type="AlphaFoldDB" id="A0AAN6P7M2"/>
<name>A0AAN6P7M2_9PEZI</name>
<evidence type="ECO:0000256" key="1">
    <source>
        <dbReference type="SAM" id="SignalP"/>
    </source>
</evidence>
<keyword evidence="1" id="KW-0732">Signal</keyword>
<feature type="signal peptide" evidence="1">
    <location>
        <begin position="1"/>
        <end position="17"/>
    </location>
</feature>
<proteinExistence type="predicted"/>
<dbReference type="EMBL" id="MU854543">
    <property type="protein sequence ID" value="KAK4033243.1"/>
    <property type="molecule type" value="Genomic_DNA"/>
</dbReference>